<sequence length="137" mass="14032">MTDAPTVRRPLIAAVFGAILPGSGHLYLRLWKRAAAWLLLAAAVSVATLPADPLGGPATASDVLGVLAGAAVAAVSAVDAYRLARSDAAATPTAASAVGSPVVDCPACGRPLDPELRFCSWCTTEFERFRVTGERDG</sequence>
<gene>
    <name evidence="3" type="ORF">ACFQL9_03255</name>
</gene>
<evidence type="ECO:0000313" key="4">
    <source>
        <dbReference type="Proteomes" id="UP001596461"/>
    </source>
</evidence>
<organism evidence="3 4">
    <name type="scientific">Halobaculum lipolyticum</name>
    <dbReference type="NCBI Taxonomy" id="3032001"/>
    <lineage>
        <taxon>Archaea</taxon>
        <taxon>Methanobacteriati</taxon>
        <taxon>Methanobacteriota</taxon>
        <taxon>Stenosarchaea group</taxon>
        <taxon>Halobacteria</taxon>
        <taxon>Halobacteriales</taxon>
        <taxon>Haloferacaceae</taxon>
        <taxon>Halobaculum</taxon>
    </lineage>
</organism>
<evidence type="ECO:0000259" key="2">
    <source>
        <dbReference type="Pfam" id="PF24460"/>
    </source>
</evidence>
<name>A0ABD5W5L9_9EURY</name>
<feature type="domain" description="DUF7575" evidence="2">
    <location>
        <begin position="102"/>
        <end position="127"/>
    </location>
</feature>
<keyword evidence="1" id="KW-1133">Transmembrane helix</keyword>
<dbReference type="Proteomes" id="UP001596461">
    <property type="component" value="Unassembled WGS sequence"/>
</dbReference>
<keyword evidence="1" id="KW-0472">Membrane</keyword>
<dbReference type="Pfam" id="PF24460">
    <property type="entry name" value="DUF7575"/>
    <property type="match status" value="1"/>
</dbReference>
<keyword evidence="1" id="KW-0812">Transmembrane</keyword>
<dbReference type="InterPro" id="IPR055997">
    <property type="entry name" value="DUF7575"/>
</dbReference>
<feature type="transmembrane region" description="Helical" evidence="1">
    <location>
        <begin position="35"/>
        <end position="51"/>
    </location>
</feature>
<evidence type="ECO:0000256" key="1">
    <source>
        <dbReference type="SAM" id="Phobius"/>
    </source>
</evidence>
<proteinExistence type="predicted"/>
<evidence type="ECO:0000313" key="3">
    <source>
        <dbReference type="EMBL" id="MFC7068646.1"/>
    </source>
</evidence>
<accession>A0ABD5W5L9</accession>
<dbReference type="GeneID" id="81126836"/>
<keyword evidence="4" id="KW-1185">Reference proteome</keyword>
<dbReference type="AlphaFoldDB" id="A0ABD5W5L9"/>
<comment type="caution">
    <text evidence="3">The sequence shown here is derived from an EMBL/GenBank/DDBJ whole genome shotgun (WGS) entry which is preliminary data.</text>
</comment>
<dbReference type="EMBL" id="JBHTAH010000002">
    <property type="protein sequence ID" value="MFC7068646.1"/>
    <property type="molecule type" value="Genomic_DNA"/>
</dbReference>
<reference evidence="3 4" key="1">
    <citation type="journal article" date="2019" name="Int. J. Syst. Evol. Microbiol.">
        <title>The Global Catalogue of Microorganisms (GCM) 10K type strain sequencing project: providing services to taxonomists for standard genome sequencing and annotation.</title>
        <authorList>
            <consortium name="The Broad Institute Genomics Platform"/>
            <consortium name="The Broad Institute Genome Sequencing Center for Infectious Disease"/>
            <person name="Wu L."/>
            <person name="Ma J."/>
        </authorList>
    </citation>
    <scope>NUCLEOTIDE SEQUENCE [LARGE SCALE GENOMIC DNA]</scope>
    <source>
        <strain evidence="3 4">DT31</strain>
    </source>
</reference>
<dbReference type="RefSeq" id="WP_284033546.1">
    <property type="nucleotide sequence ID" value="NZ_CP126155.1"/>
</dbReference>
<feature type="transmembrane region" description="Helical" evidence="1">
    <location>
        <begin position="63"/>
        <end position="81"/>
    </location>
</feature>
<feature type="transmembrane region" description="Helical" evidence="1">
    <location>
        <begin position="12"/>
        <end position="28"/>
    </location>
</feature>
<protein>
    <submittedName>
        <fullName evidence="3">Zinc ribbon domain-containing protein</fullName>
    </submittedName>
</protein>